<feature type="region of interest" description="Disordered" evidence="1">
    <location>
        <begin position="1"/>
        <end position="50"/>
    </location>
</feature>
<dbReference type="AlphaFoldDB" id="A0A7Y9ZJZ1"/>
<dbReference type="Proteomes" id="UP000562045">
    <property type="component" value="Unassembled WGS sequence"/>
</dbReference>
<feature type="compositionally biased region" description="Low complexity" evidence="1">
    <location>
        <begin position="13"/>
        <end position="29"/>
    </location>
</feature>
<feature type="compositionally biased region" description="Basic and acidic residues" evidence="1">
    <location>
        <begin position="30"/>
        <end position="42"/>
    </location>
</feature>
<feature type="region of interest" description="Disordered" evidence="1">
    <location>
        <begin position="159"/>
        <end position="232"/>
    </location>
</feature>
<comment type="caution">
    <text evidence="2">The sequence shown here is derived from an EMBL/GenBank/DDBJ whole genome shotgun (WGS) entry which is preliminary data.</text>
</comment>
<accession>A0A7Y9ZJZ1</accession>
<evidence type="ECO:0000313" key="2">
    <source>
        <dbReference type="EMBL" id="NYI46295.1"/>
    </source>
</evidence>
<feature type="compositionally biased region" description="Low complexity" evidence="1">
    <location>
        <begin position="183"/>
        <end position="193"/>
    </location>
</feature>
<proteinExistence type="predicted"/>
<name>A0A7Y9ZJZ1_9ACTN</name>
<reference evidence="2 3" key="1">
    <citation type="submission" date="2020-07" db="EMBL/GenBank/DDBJ databases">
        <title>Sequencing the genomes of 1000 actinobacteria strains.</title>
        <authorList>
            <person name="Klenk H.-P."/>
        </authorList>
    </citation>
    <scope>NUCLEOTIDE SEQUENCE [LARGE SCALE GENOMIC DNA]</scope>
    <source>
        <strain evidence="2 3">DSM 15131</strain>
    </source>
</reference>
<organism evidence="2 3">
    <name type="scientific">Nocardioides aromaticivorans</name>
    <dbReference type="NCBI Taxonomy" id="200618"/>
    <lineage>
        <taxon>Bacteria</taxon>
        <taxon>Bacillati</taxon>
        <taxon>Actinomycetota</taxon>
        <taxon>Actinomycetes</taxon>
        <taxon>Propionibacteriales</taxon>
        <taxon>Nocardioidaceae</taxon>
        <taxon>Nocardioides</taxon>
    </lineage>
</organism>
<gene>
    <name evidence="2" type="ORF">BJ993_003375</name>
</gene>
<evidence type="ECO:0000313" key="3">
    <source>
        <dbReference type="Proteomes" id="UP000562045"/>
    </source>
</evidence>
<dbReference type="EMBL" id="JACBZM010000001">
    <property type="protein sequence ID" value="NYI46295.1"/>
    <property type="molecule type" value="Genomic_DNA"/>
</dbReference>
<evidence type="ECO:0000256" key="1">
    <source>
        <dbReference type="SAM" id="MobiDB-lite"/>
    </source>
</evidence>
<protein>
    <submittedName>
        <fullName evidence="2">Uncharacterized protein</fullName>
    </submittedName>
</protein>
<dbReference type="RefSeq" id="WP_179650126.1">
    <property type="nucleotide sequence ID" value="NZ_JACBZM010000001.1"/>
</dbReference>
<feature type="compositionally biased region" description="Pro residues" evidence="1">
    <location>
        <begin position="194"/>
        <end position="204"/>
    </location>
</feature>
<sequence length="232" mass="23289">MTTYDYRAGTDSGTGTTEQAKQAAATAGAEGKHLGEEAKGEARAVAADAQAQARDLLHQARSEVESQSRSQLETLVSTLQGFADDLERMARGEGAGSGLAQDVVREVSDKATAFSSQLRGREPGELLDQARGFARRKPGTFLLGALVAGVVAGRVVRGAKDAQSSTGSTGSTGTGVGTPPLPDATATAALPTTDAPPPPPPSPMPGLTGSAPQVGAGTPPPTSPGTSGWSTP</sequence>